<protein>
    <recommendedName>
        <fullName evidence="1">DUF6888 domain-containing protein</fullName>
    </recommendedName>
</protein>
<name>A0ABR8GIU4_9CYAN</name>
<evidence type="ECO:0000313" key="2">
    <source>
        <dbReference type="EMBL" id="MBD2603005.1"/>
    </source>
</evidence>
<dbReference type="InterPro" id="IPR054181">
    <property type="entry name" value="DUF6888"/>
</dbReference>
<dbReference type="Proteomes" id="UP000660380">
    <property type="component" value="Unassembled WGS sequence"/>
</dbReference>
<evidence type="ECO:0000313" key="3">
    <source>
        <dbReference type="Proteomes" id="UP000660380"/>
    </source>
</evidence>
<dbReference type="RefSeq" id="WP_029635395.1">
    <property type="nucleotide sequence ID" value="NZ_JACJTA010000001.1"/>
</dbReference>
<sequence>MLPTAKQGIECIKVCQMLSNLYQDIHLFRFDEKTGEIYILAGETIEIIINREGIWEFVNEAGF</sequence>
<organism evidence="2 3">
    <name type="scientific">Scytonema hofmannii FACHB-248</name>
    <dbReference type="NCBI Taxonomy" id="1842502"/>
    <lineage>
        <taxon>Bacteria</taxon>
        <taxon>Bacillati</taxon>
        <taxon>Cyanobacteriota</taxon>
        <taxon>Cyanophyceae</taxon>
        <taxon>Nostocales</taxon>
        <taxon>Scytonemataceae</taxon>
        <taxon>Scytonema</taxon>
    </lineage>
</organism>
<gene>
    <name evidence="2" type="ORF">H6G81_00340</name>
</gene>
<feature type="domain" description="DUF6888" evidence="1">
    <location>
        <begin position="3"/>
        <end position="56"/>
    </location>
</feature>
<proteinExistence type="predicted"/>
<dbReference type="EMBL" id="JACJTA010000001">
    <property type="protein sequence ID" value="MBD2603005.1"/>
    <property type="molecule type" value="Genomic_DNA"/>
</dbReference>
<evidence type="ECO:0000259" key="1">
    <source>
        <dbReference type="Pfam" id="PF21828"/>
    </source>
</evidence>
<dbReference type="Pfam" id="PF21828">
    <property type="entry name" value="DUF6888"/>
    <property type="match status" value="1"/>
</dbReference>
<accession>A0ABR8GIU4</accession>
<comment type="caution">
    <text evidence="2">The sequence shown here is derived from an EMBL/GenBank/DDBJ whole genome shotgun (WGS) entry which is preliminary data.</text>
</comment>
<reference evidence="2 3" key="1">
    <citation type="journal article" date="2020" name="ISME J.">
        <title>Comparative genomics reveals insights into cyanobacterial evolution and habitat adaptation.</title>
        <authorList>
            <person name="Chen M.Y."/>
            <person name="Teng W.K."/>
            <person name="Zhao L."/>
            <person name="Hu C.X."/>
            <person name="Zhou Y.K."/>
            <person name="Han B.P."/>
            <person name="Song L.R."/>
            <person name="Shu W.S."/>
        </authorList>
    </citation>
    <scope>NUCLEOTIDE SEQUENCE [LARGE SCALE GENOMIC DNA]</scope>
    <source>
        <strain evidence="2 3">FACHB-248</strain>
    </source>
</reference>
<keyword evidence="3" id="KW-1185">Reference proteome</keyword>